<comment type="subcellular location">
    <subcellularLocation>
        <location evidence="1 6">Secreted</location>
    </subcellularLocation>
</comment>
<dbReference type="PANTHER" id="PTHR31232:SF149">
    <property type="entry name" value="S-PROTEIN HOMOLOG"/>
    <property type="match status" value="1"/>
</dbReference>
<reference evidence="7" key="2">
    <citation type="journal article" date="2023" name="Plants (Basel)">
        <title>Annotation of the Turnera subulata (Passifloraceae) Draft Genome Reveals the S-Locus Evolved after the Divergence of Turneroideae from Passifloroideae in a Stepwise Manner.</title>
        <authorList>
            <person name="Henning P.M."/>
            <person name="Roalson E.H."/>
            <person name="Mir W."/>
            <person name="McCubbin A.G."/>
            <person name="Shore J.S."/>
        </authorList>
    </citation>
    <scope>NUCLEOTIDE SEQUENCE</scope>
    <source>
        <strain evidence="7">F60SS</strain>
    </source>
</reference>
<dbReference type="Proteomes" id="UP001141552">
    <property type="component" value="Unassembled WGS sequence"/>
</dbReference>
<comment type="similarity">
    <text evidence="2 6">Belongs to the plant self-incompatibility (S1) protein family.</text>
</comment>
<keyword evidence="4 6" id="KW-0964">Secreted</keyword>
<evidence type="ECO:0000256" key="5">
    <source>
        <dbReference type="ARBA" id="ARBA00022729"/>
    </source>
</evidence>
<evidence type="ECO:0000256" key="3">
    <source>
        <dbReference type="ARBA" id="ARBA00022471"/>
    </source>
</evidence>
<evidence type="ECO:0000256" key="4">
    <source>
        <dbReference type="ARBA" id="ARBA00022525"/>
    </source>
</evidence>
<proteinExistence type="inferred from homology"/>
<evidence type="ECO:0000313" key="8">
    <source>
        <dbReference type="Proteomes" id="UP001141552"/>
    </source>
</evidence>
<gene>
    <name evidence="7" type="ORF">Tsubulata_014284</name>
</gene>
<keyword evidence="3 6" id="KW-0713">Self-incompatibility</keyword>
<dbReference type="PANTHER" id="PTHR31232">
    <property type="match status" value="1"/>
</dbReference>
<dbReference type="OrthoDB" id="831057at2759"/>
<organism evidence="7 8">
    <name type="scientific">Turnera subulata</name>
    <dbReference type="NCBI Taxonomy" id="218843"/>
    <lineage>
        <taxon>Eukaryota</taxon>
        <taxon>Viridiplantae</taxon>
        <taxon>Streptophyta</taxon>
        <taxon>Embryophyta</taxon>
        <taxon>Tracheophyta</taxon>
        <taxon>Spermatophyta</taxon>
        <taxon>Magnoliopsida</taxon>
        <taxon>eudicotyledons</taxon>
        <taxon>Gunneridae</taxon>
        <taxon>Pentapetalae</taxon>
        <taxon>rosids</taxon>
        <taxon>fabids</taxon>
        <taxon>Malpighiales</taxon>
        <taxon>Passifloraceae</taxon>
        <taxon>Turnera</taxon>
    </lineage>
</organism>
<keyword evidence="5" id="KW-0732">Signal</keyword>
<dbReference type="EMBL" id="JAKUCV010005850">
    <property type="protein sequence ID" value="KAJ4829614.1"/>
    <property type="molecule type" value="Genomic_DNA"/>
</dbReference>
<dbReference type="Pfam" id="PF05938">
    <property type="entry name" value="Self-incomp_S1"/>
    <property type="match status" value="1"/>
</dbReference>
<dbReference type="InterPro" id="IPR010264">
    <property type="entry name" value="Self-incomp_S1"/>
</dbReference>
<sequence>MEKKAQIHIFNTLGPGMNLTLHCKSKNDDLGVQVLPYNVSFSFHFCPNMFSTTLFFCSFAWTNQFHWFDIYDQNRDVSCGDCTWNVTQGGPCMISDGSSWKRHICYPYNKNLGAPRI</sequence>
<evidence type="ECO:0000256" key="6">
    <source>
        <dbReference type="RuleBase" id="RU367044"/>
    </source>
</evidence>
<dbReference type="GO" id="GO:0005576">
    <property type="term" value="C:extracellular region"/>
    <property type="evidence" value="ECO:0007669"/>
    <property type="project" value="UniProtKB-SubCell"/>
</dbReference>
<accession>A0A9Q0FF26</accession>
<evidence type="ECO:0000313" key="7">
    <source>
        <dbReference type="EMBL" id="KAJ4829614.1"/>
    </source>
</evidence>
<protein>
    <recommendedName>
        <fullName evidence="6">S-protein homolog</fullName>
    </recommendedName>
</protein>
<name>A0A9Q0FF26_9ROSI</name>
<dbReference type="GO" id="GO:0060320">
    <property type="term" value="P:rejection of self pollen"/>
    <property type="evidence" value="ECO:0007669"/>
    <property type="project" value="UniProtKB-KW"/>
</dbReference>
<evidence type="ECO:0000256" key="2">
    <source>
        <dbReference type="ARBA" id="ARBA00005581"/>
    </source>
</evidence>
<dbReference type="AlphaFoldDB" id="A0A9Q0FF26"/>
<comment type="caution">
    <text evidence="7">The sequence shown here is derived from an EMBL/GenBank/DDBJ whole genome shotgun (WGS) entry which is preliminary data.</text>
</comment>
<evidence type="ECO:0000256" key="1">
    <source>
        <dbReference type="ARBA" id="ARBA00004613"/>
    </source>
</evidence>
<keyword evidence="8" id="KW-1185">Reference proteome</keyword>
<reference evidence="7" key="1">
    <citation type="submission" date="2022-02" db="EMBL/GenBank/DDBJ databases">
        <authorList>
            <person name="Henning P.M."/>
            <person name="McCubbin A.G."/>
            <person name="Shore J.S."/>
        </authorList>
    </citation>
    <scope>NUCLEOTIDE SEQUENCE</scope>
    <source>
        <strain evidence="7">F60SS</strain>
        <tissue evidence="7">Leaves</tissue>
    </source>
</reference>